<accession>A0ABM1C2B5</accession>
<protein>
    <submittedName>
        <fullName evidence="5">Transmembrane protease serine 2-like</fullName>
    </submittedName>
</protein>
<sequence>MKESQREMKTLFKNKEKCKNSSYEVFVKCQSVECGRTVPLLPSSASWRIVGGYESIPGTSPWLVALYGGPDEVFFCGGTLITSRWILTAGHCVGNQTDLSSRTTNIGIFQCSSEKLKLGMPRRTSYSFTERRGLQGIFKHPNSNPENLYNNDIALLLLDNPVKFGDFLRPVCLPSPSLLLTPGTSCYVVGWGKSRHEE</sequence>
<organism evidence="4 5">
    <name type="scientific">Limulus polyphemus</name>
    <name type="common">Atlantic horseshoe crab</name>
    <dbReference type="NCBI Taxonomy" id="6850"/>
    <lineage>
        <taxon>Eukaryota</taxon>
        <taxon>Metazoa</taxon>
        <taxon>Ecdysozoa</taxon>
        <taxon>Arthropoda</taxon>
        <taxon>Chelicerata</taxon>
        <taxon>Merostomata</taxon>
        <taxon>Xiphosura</taxon>
        <taxon>Limulidae</taxon>
        <taxon>Limulus</taxon>
    </lineage>
</organism>
<dbReference type="RefSeq" id="XP_013792968.1">
    <property type="nucleotide sequence ID" value="XM_013937514.1"/>
</dbReference>
<feature type="non-terminal residue" evidence="5">
    <location>
        <position position="198"/>
    </location>
</feature>
<dbReference type="InterPro" id="IPR009003">
    <property type="entry name" value="Peptidase_S1_PA"/>
</dbReference>
<dbReference type="InterPro" id="IPR018114">
    <property type="entry name" value="TRYPSIN_HIS"/>
</dbReference>
<evidence type="ECO:0000259" key="3">
    <source>
        <dbReference type="PROSITE" id="PS50240"/>
    </source>
</evidence>
<feature type="domain" description="Peptidase S1" evidence="3">
    <location>
        <begin position="49"/>
        <end position="198"/>
    </location>
</feature>
<evidence type="ECO:0000313" key="4">
    <source>
        <dbReference type="Proteomes" id="UP000694941"/>
    </source>
</evidence>
<dbReference type="InterPro" id="IPR001254">
    <property type="entry name" value="Trypsin_dom"/>
</dbReference>
<dbReference type="InterPro" id="IPR001314">
    <property type="entry name" value="Peptidase_S1A"/>
</dbReference>
<dbReference type="SUPFAM" id="SSF50494">
    <property type="entry name" value="Trypsin-like serine proteases"/>
    <property type="match status" value="1"/>
</dbReference>
<dbReference type="PANTHER" id="PTHR24252">
    <property type="entry name" value="ACROSIN-RELATED"/>
    <property type="match status" value="1"/>
</dbReference>
<dbReference type="PANTHER" id="PTHR24252:SF7">
    <property type="entry name" value="HYALIN"/>
    <property type="match status" value="1"/>
</dbReference>
<dbReference type="PROSITE" id="PS00134">
    <property type="entry name" value="TRYPSIN_HIS"/>
    <property type="match status" value="1"/>
</dbReference>
<evidence type="ECO:0000256" key="2">
    <source>
        <dbReference type="ARBA" id="ARBA00023157"/>
    </source>
</evidence>
<dbReference type="GeneID" id="106476896"/>
<dbReference type="InterPro" id="IPR043504">
    <property type="entry name" value="Peptidase_S1_PA_chymotrypsin"/>
</dbReference>
<dbReference type="PRINTS" id="PR00722">
    <property type="entry name" value="CHYMOTRYPSIN"/>
</dbReference>
<dbReference type="Pfam" id="PF00089">
    <property type="entry name" value="Trypsin"/>
    <property type="match status" value="1"/>
</dbReference>
<dbReference type="Gene3D" id="2.40.10.10">
    <property type="entry name" value="Trypsin-like serine proteases"/>
    <property type="match status" value="2"/>
</dbReference>
<evidence type="ECO:0000256" key="1">
    <source>
        <dbReference type="ARBA" id="ARBA00022820"/>
    </source>
</evidence>
<keyword evidence="1" id="KW-0353">Hemolymph clotting</keyword>
<keyword evidence="4" id="KW-1185">Reference proteome</keyword>
<proteinExistence type="predicted"/>
<dbReference type="PROSITE" id="PS50240">
    <property type="entry name" value="TRYPSIN_DOM"/>
    <property type="match status" value="1"/>
</dbReference>
<evidence type="ECO:0000313" key="5">
    <source>
        <dbReference type="RefSeq" id="XP_013792968.1"/>
    </source>
</evidence>
<name>A0ABM1C2B5_LIMPO</name>
<reference evidence="5" key="1">
    <citation type="submission" date="2025-08" db="UniProtKB">
        <authorList>
            <consortium name="RefSeq"/>
        </authorList>
    </citation>
    <scope>IDENTIFICATION</scope>
    <source>
        <tissue evidence="5">Muscle</tissue>
    </source>
</reference>
<dbReference type="SMART" id="SM00020">
    <property type="entry name" value="Tryp_SPc"/>
    <property type="match status" value="1"/>
</dbReference>
<gene>
    <name evidence="5" type="primary">LOC106476896</name>
</gene>
<dbReference type="CDD" id="cd00190">
    <property type="entry name" value="Tryp_SPc"/>
    <property type="match status" value="1"/>
</dbReference>
<keyword evidence="2" id="KW-1015">Disulfide bond</keyword>
<dbReference type="Proteomes" id="UP000694941">
    <property type="component" value="Unplaced"/>
</dbReference>